<feature type="domain" description="Fungal-type protein kinase" evidence="2">
    <location>
        <begin position="3"/>
        <end position="345"/>
    </location>
</feature>
<feature type="region of interest" description="Disordered" evidence="1">
    <location>
        <begin position="1371"/>
        <end position="1454"/>
    </location>
</feature>
<dbReference type="PANTHER" id="PTHR38248:SF2">
    <property type="entry name" value="FUNK1 11"/>
    <property type="match status" value="1"/>
</dbReference>
<reference evidence="3 4" key="1">
    <citation type="journal article" date="2017" name="Mol. Ecol.">
        <title>Comparative and population genomic landscape of Phellinus noxius: A hypervariable fungus causing root rot in trees.</title>
        <authorList>
            <person name="Chung C.L."/>
            <person name="Lee T.J."/>
            <person name="Akiba M."/>
            <person name="Lee H.H."/>
            <person name="Kuo T.H."/>
            <person name="Liu D."/>
            <person name="Ke H.M."/>
            <person name="Yokoi T."/>
            <person name="Roa M.B."/>
            <person name="Lu M.J."/>
            <person name="Chang Y.Y."/>
            <person name="Ann P.J."/>
            <person name="Tsai J.N."/>
            <person name="Chen C.Y."/>
            <person name="Tzean S.S."/>
            <person name="Ota Y."/>
            <person name="Hattori T."/>
            <person name="Sahashi N."/>
            <person name="Liou R.F."/>
            <person name="Kikuchi T."/>
            <person name="Tsai I.J."/>
        </authorList>
    </citation>
    <scope>NUCLEOTIDE SEQUENCE [LARGE SCALE GENOMIC DNA]</scope>
    <source>
        <strain evidence="3 4">FFPRI411160</strain>
    </source>
</reference>
<dbReference type="STRING" id="2282107.A0A286UB87"/>
<evidence type="ECO:0000259" key="2">
    <source>
        <dbReference type="Pfam" id="PF17667"/>
    </source>
</evidence>
<feature type="compositionally biased region" description="Polar residues" evidence="1">
    <location>
        <begin position="553"/>
        <end position="568"/>
    </location>
</feature>
<sequence>MIIVSESFDFNSEWEKFIKLVLSLAFAERVDLGFDPTVVARYLQNQRVYDFEVSGKTYRTCTQYLLSDSKANDIYTSGTRVYKAFDMCDITQQHPCIIKDYWHPEENEPEDVIQQHILDDIKDIGERTIFTDSTLTTVASGRVKIGNLEEHTRNTILRGKIPDSVYTLEPPKEEAEVRSMPVGSGTIGYSQMGKVTRDSVKKMDANKILSYVHRWHYRVVYQEFAIPYYRLRNLKDIIIVLEDSIQALRVIHKAGWIHRDLSPGNLYLYVDPKTGKKRGLVGDFEHAKRSGAMARCSVQSGAPDFIATEVINQKYNFHYSKEGTIGFQANYIHDVESLWWIAVWTLFVFQKITNKGTNPSSKTQGEDFFGQLFPKNMDIKFRNQFLMFDNTFEKVIKSVINPISELLSMIIEIREMLIETYLTEENNLGKGTLAISSEEDRNSLHRTILGIIQESFSGKSDAVGIEARFVVTNSAQSNSEFPIYNIFQTEDPKMEIEPRAGDELDVVTAKPASGANNIKRKRGEIKKDVPMDTPRLMMRNRITNLGRDRRITSENTNSVHEPSANKTSIEMEDHKRNKTSLHCTHNPVEQVSGPSQNPIFSSPNPGFDSFQRLDSTNSNSVKVVHRMEFPRRYGIIDRLDGNLRMGTLEYFFNHVLPPIGPEVDINLVYKSCIKRKILTKYGRSRRYTWKGLRKNSKVVSDHANKNVFMNILRAVTEVVRKSSTSSIVISSLFTTVDGDQGLGGDIEQDAVVYLENACDTPPDSSEERRWYNSSFSFHFKTSKNDAYDNIQSILQRLVETICRDPCRRFALGATIEGTSMRLWIYNKAMIVASEQFDVNSDAKTLIRLITSLAVANRADLGWDTTINPKFDKNGRLFDIKIHEELYKTSSSDIVFQHDEKKIYSSGTRIYKAVRANDIEKKEYLIIKDYWPVDFCDTEDIKQKKILDDISDPLEREVVGRSMFTPIAGERVKMGDHEDHTKGIILRGGSPNGAYRVTLPDDDGVKGTFLLCGPNSWIDIVEEPHPDTLEELRNAEKCSYTHRWHYRIVYKEVAIPYYNLRNLKDMALVLEHTVEALRVIHKAGWVHRDLSVGNLYLYIDPVSGEKRGIIGDFEFAKKVGTGGRREMKIGTPNFTATEIAAQLYQYRVPIFEKTSVEEILKVLKRKVPSELLDKVGFWTNYLHDLESIWWIMIWTVVHFQKAVDFESNSSAYKSERKRKIKVANKLFSNPTIHQELEERRLFFSTFETYYRYTRSIPNTFPELLHIVEFFKNQLLSNYFNIEKDLDLTTPILLSDADEGLLHNELLGTLRSSLCEDVNIVPIWTRPINRNSDRTEPNPIQEVGDRAKNHESQPNGSRVLNESNLDVAARHMSSCKANKPTRKRKAPTQDITGGPSRPVTRSRMSRPDENRRITRSMAKALSKETTLGEVRDASLPTNHRSSRRKPLDRTLQKKCC</sequence>
<dbReference type="InterPro" id="IPR011009">
    <property type="entry name" value="Kinase-like_dom_sf"/>
</dbReference>
<evidence type="ECO:0000256" key="1">
    <source>
        <dbReference type="SAM" id="MobiDB-lite"/>
    </source>
</evidence>
<dbReference type="InterPro" id="IPR040976">
    <property type="entry name" value="Pkinase_fungal"/>
</dbReference>
<dbReference type="InParanoid" id="A0A286UB87"/>
<feature type="region of interest" description="Disordered" evidence="1">
    <location>
        <begin position="1326"/>
        <end position="1358"/>
    </location>
</feature>
<dbReference type="Proteomes" id="UP000217199">
    <property type="component" value="Unassembled WGS sequence"/>
</dbReference>
<organism evidence="3 4">
    <name type="scientific">Pyrrhoderma noxium</name>
    <dbReference type="NCBI Taxonomy" id="2282107"/>
    <lineage>
        <taxon>Eukaryota</taxon>
        <taxon>Fungi</taxon>
        <taxon>Dikarya</taxon>
        <taxon>Basidiomycota</taxon>
        <taxon>Agaricomycotina</taxon>
        <taxon>Agaricomycetes</taxon>
        <taxon>Hymenochaetales</taxon>
        <taxon>Hymenochaetaceae</taxon>
        <taxon>Pyrrhoderma</taxon>
    </lineage>
</organism>
<proteinExistence type="predicted"/>
<comment type="caution">
    <text evidence="3">The sequence shown here is derived from an EMBL/GenBank/DDBJ whole genome shotgun (WGS) entry which is preliminary data.</text>
</comment>
<accession>A0A286UB87</accession>
<dbReference type="PANTHER" id="PTHR38248">
    <property type="entry name" value="FUNK1 6"/>
    <property type="match status" value="1"/>
</dbReference>
<feature type="region of interest" description="Disordered" evidence="1">
    <location>
        <begin position="553"/>
        <end position="575"/>
    </location>
</feature>
<dbReference type="EMBL" id="NBII01000007">
    <property type="protein sequence ID" value="PAV16843.1"/>
    <property type="molecule type" value="Genomic_DNA"/>
</dbReference>
<protein>
    <recommendedName>
        <fullName evidence="2">Fungal-type protein kinase domain-containing protein</fullName>
    </recommendedName>
</protein>
<dbReference type="SUPFAM" id="SSF56112">
    <property type="entry name" value="Protein kinase-like (PK-like)"/>
    <property type="match status" value="2"/>
</dbReference>
<evidence type="ECO:0000313" key="3">
    <source>
        <dbReference type="EMBL" id="PAV16843.1"/>
    </source>
</evidence>
<dbReference type="Gene3D" id="1.10.510.10">
    <property type="entry name" value="Transferase(Phosphotransferase) domain 1"/>
    <property type="match status" value="2"/>
</dbReference>
<evidence type="ECO:0000313" key="4">
    <source>
        <dbReference type="Proteomes" id="UP000217199"/>
    </source>
</evidence>
<name>A0A286UB87_9AGAM</name>
<feature type="domain" description="Fungal-type protein kinase" evidence="2">
    <location>
        <begin position="761"/>
        <end position="1195"/>
    </location>
</feature>
<dbReference type="Pfam" id="PF17667">
    <property type="entry name" value="Pkinase_fungal"/>
    <property type="match status" value="2"/>
</dbReference>
<feature type="compositionally biased region" description="Basic and acidic residues" evidence="1">
    <location>
        <begin position="1443"/>
        <end position="1454"/>
    </location>
</feature>
<keyword evidence="4" id="KW-1185">Reference proteome</keyword>
<gene>
    <name evidence="3" type="ORF">PNOK_0690700</name>
</gene>
<dbReference type="OrthoDB" id="5584477at2759"/>